<dbReference type="GO" id="GO:0097552">
    <property type="term" value="P:mitochondrial double-strand break repair via homologous recombination"/>
    <property type="evidence" value="ECO:0007669"/>
    <property type="project" value="TreeGrafter"/>
</dbReference>
<dbReference type="GO" id="GO:0000014">
    <property type="term" value="F:single-stranded DNA endodeoxyribonuclease activity"/>
    <property type="evidence" value="ECO:0007669"/>
    <property type="project" value="TreeGrafter"/>
</dbReference>
<evidence type="ECO:0000256" key="15">
    <source>
        <dbReference type="ARBA" id="ARBA00023254"/>
    </source>
</evidence>
<evidence type="ECO:0000256" key="14">
    <source>
        <dbReference type="ARBA" id="ARBA00023242"/>
    </source>
</evidence>
<evidence type="ECO:0000256" key="8">
    <source>
        <dbReference type="ARBA" id="ARBA00022759"/>
    </source>
</evidence>
<evidence type="ECO:0000256" key="1">
    <source>
        <dbReference type="ARBA" id="ARBA00001936"/>
    </source>
</evidence>
<dbReference type="CDD" id="cd00840">
    <property type="entry name" value="MPP_Mre11_N"/>
    <property type="match status" value="1"/>
</dbReference>
<dbReference type="OrthoDB" id="30417at2759"/>
<feature type="compositionally biased region" description="Basic residues" evidence="20">
    <location>
        <begin position="528"/>
        <end position="537"/>
    </location>
</feature>
<dbReference type="Gene3D" id="3.60.21.10">
    <property type="match status" value="1"/>
</dbReference>
<dbReference type="InterPro" id="IPR003701">
    <property type="entry name" value="Mre11"/>
</dbReference>
<keyword evidence="10 17" id="KW-0378">Hydrolase</keyword>
<feature type="compositionally biased region" description="Low complexity" evidence="20">
    <location>
        <begin position="721"/>
        <end position="733"/>
    </location>
</feature>
<dbReference type="GO" id="GO:0042138">
    <property type="term" value="P:meiotic DNA double-strand break formation"/>
    <property type="evidence" value="ECO:0007669"/>
    <property type="project" value="TreeGrafter"/>
</dbReference>
<feature type="compositionally biased region" description="Acidic residues" evidence="20">
    <location>
        <begin position="740"/>
        <end position="751"/>
    </location>
</feature>
<dbReference type="PIRSF" id="PIRSF000882">
    <property type="entry name" value="DSB_repair_MRE11"/>
    <property type="match status" value="1"/>
</dbReference>
<comment type="subcellular location">
    <subcellularLocation>
        <location evidence="3">Chromosome</location>
    </subcellularLocation>
    <subcellularLocation>
        <location evidence="2 17">Nucleus</location>
    </subcellularLocation>
</comment>
<evidence type="ECO:0000256" key="17">
    <source>
        <dbReference type="PIRNR" id="PIRNR000882"/>
    </source>
</evidence>
<dbReference type="GO" id="GO:0035861">
    <property type="term" value="C:site of double-strand break"/>
    <property type="evidence" value="ECO:0007669"/>
    <property type="project" value="TreeGrafter"/>
</dbReference>
<dbReference type="InterPro" id="IPR038487">
    <property type="entry name" value="Mre11_capping_dom"/>
</dbReference>
<dbReference type="Proteomes" id="UP000504637">
    <property type="component" value="Unplaced"/>
</dbReference>
<reference evidence="23" key="3">
    <citation type="submission" date="2025-08" db="UniProtKB">
        <authorList>
            <consortium name="RefSeq"/>
        </authorList>
    </citation>
    <scope>IDENTIFICATION</scope>
    <source>
        <strain evidence="23">CBS 342.82</strain>
    </source>
</reference>
<dbReference type="GO" id="GO:0030870">
    <property type="term" value="C:Mre11 complex"/>
    <property type="evidence" value="ECO:0007669"/>
    <property type="project" value="UniProtKB-UniRule"/>
</dbReference>
<accession>A0A6J3M0N3</accession>
<feature type="compositionally biased region" description="Acidic residues" evidence="20">
    <location>
        <begin position="647"/>
        <end position="658"/>
    </location>
</feature>
<evidence type="ECO:0000259" key="21">
    <source>
        <dbReference type="SMART" id="SM01347"/>
    </source>
</evidence>
<dbReference type="AlphaFoldDB" id="A0A6J3M0N3"/>
<keyword evidence="13 17" id="KW-0464">Manganese</keyword>
<evidence type="ECO:0000256" key="4">
    <source>
        <dbReference type="ARBA" id="ARBA00009028"/>
    </source>
</evidence>
<comment type="cofactor">
    <cofactor evidence="1 17">
        <name>Mn(2+)</name>
        <dbReference type="ChEBI" id="CHEBI:29035"/>
    </cofactor>
</comment>
<keyword evidence="22" id="KW-1185">Reference proteome</keyword>
<feature type="compositionally biased region" description="Low complexity" evidence="20">
    <location>
        <begin position="697"/>
        <end position="708"/>
    </location>
</feature>
<dbReference type="GO" id="GO:0006303">
    <property type="term" value="P:double-strand break repair via nonhomologous end joining"/>
    <property type="evidence" value="ECO:0007669"/>
    <property type="project" value="TreeGrafter"/>
</dbReference>
<sequence length="763" mass="85608">DTIRILVATDNHVGYNERDAIRGDDSWRSFDEAMCIARERDVDMILLAGDLFHENKPSRKSMYQVMRSLRTNCLGDKPCELEMLGDGSEHFMGAFNHVNYEDPNINVAIPVFSIHGNHDDPSGEGFYAALDILQASGLLNYYGRTPESDRINVKPVCLQKGKTKLALYGLSNVRDERLHRTFRDGNVKFFRPQLQTGDWFNLMSVHQNHHAYTETGYLPESFLPHFLDLVIWGHEHECKIDPVTNADTGFKVMQPGSSVATSLVASEAVAKHIAIVSITGTDFEVENIRLKTVRPFVWRDIVLKDFPEMQELAHKNENRVQISQFLEGIVNELIEEAKENWRETQQESGADAEDDEEPPLPLVRLRVENTPPEGGKFEIDNPQRFSSRFVDKVANTTDVIQYHRKRTVVRMVKGKPEMPEPSVMEQMSLDSIKVDKLVKEFLTAQSLTILPQNSFSDAVGQFVDKDDRHAMEEFLTYSLEQQVDSLLKGGEDDDSDSDHYDNLKMTERIENIRLRLEDAHAKGERNRNKTGSKRKPRPATWDSDFEGHWEDSLMSAPTYEDDRPEADNDEDNASVASATPAAPARGRGSRGGRAGKSTAGTARQSAVATKKAPAKSAASKGKKRQPFEDEEDDDDEDENHDDHDVIMIDDDDDDDDESQGLFVRETAKKKAAPSTRRAPAKSTSTTAAKPVPRKAAAKAAPTTTTRARQTQISFGTQPSVGRSSGRTAATSSSRRVHEPSEDEIDDDDDAFEPPPPNQRAKRR</sequence>
<evidence type="ECO:0000256" key="9">
    <source>
        <dbReference type="ARBA" id="ARBA00022763"/>
    </source>
</evidence>
<keyword evidence="12 17" id="KW-0234">DNA repair</keyword>
<evidence type="ECO:0000313" key="23">
    <source>
        <dbReference type="RefSeq" id="XP_033458617.1"/>
    </source>
</evidence>
<feature type="compositionally biased region" description="Acidic residues" evidence="20">
    <location>
        <begin position="628"/>
        <end position="639"/>
    </location>
</feature>
<evidence type="ECO:0000256" key="12">
    <source>
        <dbReference type="ARBA" id="ARBA00023204"/>
    </source>
</evidence>
<evidence type="ECO:0000256" key="6">
    <source>
        <dbReference type="ARBA" id="ARBA00022722"/>
    </source>
</evidence>
<feature type="compositionally biased region" description="Low complexity" evidence="20">
    <location>
        <begin position="595"/>
        <end position="619"/>
    </location>
</feature>
<gene>
    <name evidence="23" type="ORF">K489DRAFT_321291</name>
</gene>
<keyword evidence="15 17" id="KW-0469">Meiosis</keyword>
<feature type="region of interest" description="Disordered" evidence="20">
    <location>
        <begin position="340"/>
        <end position="359"/>
    </location>
</feature>
<dbReference type="SUPFAM" id="SSF56300">
    <property type="entry name" value="Metallo-dependent phosphatases"/>
    <property type="match status" value="1"/>
</dbReference>
<keyword evidence="7" id="KW-0479">Metal-binding</keyword>
<feature type="compositionally biased region" description="Polar residues" evidence="20">
    <location>
        <begin position="709"/>
        <end position="720"/>
    </location>
</feature>
<reference evidence="23" key="1">
    <citation type="submission" date="2020-01" db="EMBL/GenBank/DDBJ databases">
        <authorList>
            <consortium name="DOE Joint Genome Institute"/>
            <person name="Haridas S."/>
            <person name="Albert R."/>
            <person name="Binder M."/>
            <person name="Bloem J."/>
            <person name="Labutti K."/>
            <person name="Salamov A."/>
            <person name="Andreopoulos B."/>
            <person name="Baker S.E."/>
            <person name="Barry K."/>
            <person name="Bills G."/>
            <person name="Bluhm B.H."/>
            <person name="Cannon C."/>
            <person name="Castanera R."/>
            <person name="Culley D.E."/>
            <person name="Daum C."/>
            <person name="Ezra D."/>
            <person name="Gonzalez J.B."/>
            <person name="Henrissat B."/>
            <person name="Kuo A."/>
            <person name="Liang C."/>
            <person name="Lipzen A."/>
            <person name="Lutzoni F."/>
            <person name="Magnuson J."/>
            <person name="Mondo S."/>
            <person name="Nolan M."/>
            <person name="Ohm R."/>
            <person name="Pangilinan J."/>
            <person name="Park H.-J."/>
            <person name="Ramirez L."/>
            <person name="Alfaro M."/>
            <person name="Sun H."/>
            <person name="Tritt A."/>
            <person name="Yoshinaga Y."/>
            <person name="Zwiers L.-H."/>
            <person name="Turgeon B.G."/>
            <person name="Goodwin S.B."/>
            <person name="Spatafora J.W."/>
            <person name="Crous P.W."/>
            <person name="Grigoriev I.V."/>
        </authorList>
    </citation>
    <scope>NUCLEOTIDE SEQUENCE</scope>
    <source>
        <strain evidence="23">CBS 342.82</strain>
    </source>
</reference>
<dbReference type="Pfam" id="PF04152">
    <property type="entry name" value="Mre11_DNA_bind"/>
    <property type="match status" value="1"/>
</dbReference>
<comment type="similarity">
    <text evidence="4 17 19">Belongs to the MRE11/RAD32 family.</text>
</comment>
<dbReference type="PANTHER" id="PTHR10139">
    <property type="entry name" value="DOUBLE-STRAND BREAK REPAIR PROTEIN MRE11"/>
    <property type="match status" value="1"/>
</dbReference>
<reference evidence="23" key="2">
    <citation type="submission" date="2020-04" db="EMBL/GenBank/DDBJ databases">
        <authorList>
            <consortium name="NCBI Genome Project"/>
        </authorList>
    </citation>
    <scope>NUCLEOTIDE SEQUENCE</scope>
    <source>
        <strain evidence="23">CBS 342.82</strain>
    </source>
</reference>
<evidence type="ECO:0000256" key="5">
    <source>
        <dbReference type="ARBA" id="ARBA00022454"/>
    </source>
</evidence>
<feature type="active site" description="Proton donor" evidence="18">
    <location>
        <position position="118"/>
    </location>
</feature>
<feature type="non-terminal residue" evidence="23">
    <location>
        <position position="1"/>
    </location>
</feature>
<protein>
    <recommendedName>
        <fullName evidence="17">Double-strand break repair protein</fullName>
    </recommendedName>
</protein>
<comment type="subunit">
    <text evidence="16">Component of the MRN complex composed of two heterodimers RAD50 and MRE11 associated with a single NBS1.</text>
</comment>
<feature type="compositionally biased region" description="Basic and acidic residues" evidence="20">
    <location>
        <begin position="517"/>
        <end position="527"/>
    </location>
</feature>
<feature type="compositionally biased region" description="Low complexity" evidence="20">
    <location>
        <begin position="576"/>
        <end position="586"/>
    </location>
</feature>
<dbReference type="PANTHER" id="PTHR10139:SF1">
    <property type="entry name" value="DOUBLE-STRAND BREAK REPAIR PROTEIN MRE11"/>
    <property type="match status" value="1"/>
</dbReference>
<evidence type="ECO:0000256" key="20">
    <source>
        <dbReference type="SAM" id="MobiDB-lite"/>
    </source>
</evidence>
<feature type="domain" description="Mre11 DNA-binding" evidence="21">
    <location>
        <begin position="283"/>
        <end position="462"/>
    </location>
</feature>
<keyword evidence="9 17" id="KW-0227">DNA damage</keyword>
<dbReference type="GO" id="GO:0008296">
    <property type="term" value="F:3'-5'-DNA exonuclease activity"/>
    <property type="evidence" value="ECO:0007669"/>
    <property type="project" value="InterPro"/>
</dbReference>
<evidence type="ECO:0000256" key="19">
    <source>
        <dbReference type="RuleBase" id="RU003447"/>
    </source>
</evidence>
<evidence type="ECO:0000256" key="3">
    <source>
        <dbReference type="ARBA" id="ARBA00004286"/>
    </source>
</evidence>
<dbReference type="GO" id="GO:0007095">
    <property type="term" value="P:mitotic G2 DNA damage checkpoint signaling"/>
    <property type="evidence" value="ECO:0007669"/>
    <property type="project" value="TreeGrafter"/>
</dbReference>
<dbReference type="InterPro" id="IPR041796">
    <property type="entry name" value="Mre11_N"/>
</dbReference>
<dbReference type="RefSeq" id="XP_033458617.1">
    <property type="nucleotide sequence ID" value="XM_033601535.1"/>
</dbReference>
<dbReference type="Gene3D" id="3.30.110.110">
    <property type="entry name" value="Mre11, capping domain"/>
    <property type="match status" value="1"/>
</dbReference>
<evidence type="ECO:0000256" key="16">
    <source>
        <dbReference type="ARBA" id="ARBA00064981"/>
    </source>
</evidence>
<dbReference type="NCBIfam" id="TIGR00583">
    <property type="entry name" value="mre11"/>
    <property type="match status" value="1"/>
</dbReference>
<keyword evidence="11 17" id="KW-0269">Exonuclease</keyword>
<evidence type="ECO:0000256" key="10">
    <source>
        <dbReference type="ARBA" id="ARBA00022801"/>
    </source>
</evidence>
<name>A0A6J3M0N3_9PEZI</name>
<comment type="function">
    <text evidence="17">Core component of the MRN complex, which plays a central role in double-strand break (DSB) repair, DNA recombination, maintenance of telomere integrity and meiosis. The MRN complex is involved in the repair of DNA double-strand breaks (DSBs) via homologous recombination (HR), an error-free mechanism which primarily occurs during S and G2 phases. The complex (1) mediates the end resection of damaged DNA, which generates proper single-stranded DNA, a key initial steps in HR, and is (2) required for the recruitment of other repair factors and efficient activation of ATM and ATR upon DNA damage. Within the MRN complex, MRE11 possesses both single-strand endonuclease activity and double-strand-specific 3'-5' exonuclease activity. MRE11 first endonucleolytically cleaves the 5' strand at DNA DSB ends to prevent non-homologous end joining (NHEJ) and licence HR. It then generates a single-stranded DNA gap via 3' to 5' exonucleolytic degradation, which is required for single-strand invasion and recombination.</text>
</comment>
<dbReference type="SMART" id="SM01347">
    <property type="entry name" value="Mre11_DNA_bind"/>
    <property type="match status" value="1"/>
</dbReference>
<evidence type="ECO:0000256" key="18">
    <source>
        <dbReference type="PIRSR" id="PIRSR000882-1"/>
    </source>
</evidence>
<dbReference type="InterPro" id="IPR004843">
    <property type="entry name" value="Calcineurin-like_PHP"/>
</dbReference>
<evidence type="ECO:0000256" key="2">
    <source>
        <dbReference type="ARBA" id="ARBA00004123"/>
    </source>
</evidence>
<dbReference type="GO" id="GO:0030145">
    <property type="term" value="F:manganese ion binding"/>
    <property type="evidence" value="ECO:0007669"/>
    <property type="project" value="UniProtKB-UniRule"/>
</dbReference>
<dbReference type="GeneID" id="54359335"/>
<evidence type="ECO:0000256" key="11">
    <source>
        <dbReference type="ARBA" id="ARBA00022839"/>
    </source>
</evidence>
<dbReference type="GO" id="GO:0000724">
    <property type="term" value="P:double-strand break repair via homologous recombination"/>
    <property type="evidence" value="ECO:0007669"/>
    <property type="project" value="TreeGrafter"/>
</dbReference>
<organism evidence="23">
    <name type="scientific">Dissoconium aciculare CBS 342.82</name>
    <dbReference type="NCBI Taxonomy" id="1314786"/>
    <lineage>
        <taxon>Eukaryota</taxon>
        <taxon>Fungi</taxon>
        <taxon>Dikarya</taxon>
        <taxon>Ascomycota</taxon>
        <taxon>Pezizomycotina</taxon>
        <taxon>Dothideomycetes</taxon>
        <taxon>Dothideomycetidae</taxon>
        <taxon>Mycosphaerellales</taxon>
        <taxon>Dissoconiaceae</taxon>
        <taxon>Dissoconium</taxon>
    </lineage>
</organism>
<keyword evidence="5" id="KW-0158">Chromosome</keyword>
<dbReference type="InterPro" id="IPR029052">
    <property type="entry name" value="Metallo-depent_PP-like"/>
</dbReference>
<dbReference type="Pfam" id="PF00149">
    <property type="entry name" value="Metallophos"/>
    <property type="match status" value="1"/>
</dbReference>
<evidence type="ECO:0000313" key="22">
    <source>
        <dbReference type="Proteomes" id="UP000504637"/>
    </source>
</evidence>
<keyword evidence="6 17" id="KW-0540">Nuclease</keyword>
<proteinExistence type="inferred from homology"/>
<feature type="region of interest" description="Disordered" evidence="20">
    <location>
        <begin position="517"/>
        <end position="763"/>
    </location>
</feature>
<evidence type="ECO:0000256" key="7">
    <source>
        <dbReference type="ARBA" id="ARBA00022723"/>
    </source>
</evidence>
<evidence type="ECO:0000256" key="13">
    <source>
        <dbReference type="ARBA" id="ARBA00023211"/>
    </source>
</evidence>
<keyword evidence="14 17" id="KW-0539">Nucleus</keyword>
<keyword evidence="8 17" id="KW-0255">Endonuclease</keyword>
<feature type="compositionally biased region" description="Acidic residues" evidence="20">
    <location>
        <begin position="562"/>
        <end position="572"/>
    </location>
</feature>
<dbReference type="FunFam" id="3.60.21.10:FF:000011">
    <property type="entry name" value="Double-strand break repair protein"/>
    <property type="match status" value="1"/>
</dbReference>
<dbReference type="InterPro" id="IPR007281">
    <property type="entry name" value="Mre11_DNA-bd"/>
</dbReference>
<dbReference type="GO" id="GO:0000723">
    <property type="term" value="P:telomere maintenance"/>
    <property type="evidence" value="ECO:0007669"/>
    <property type="project" value="TreeGrafter"/>
</dbReference>
<feature type="compositionally biased region" description="Low complexity" evidence="20">
    <location>
        <begin position="675"/>
        <end position="690"/>
    </location>
</feature>
<dbReference type="GO" id="GO:0031573">
    <property type="term" value="P:mitotic intra-S DNA damage checkpoint signaling"/>
    <property type="evidence" value="ECO:0007669"/>
    <property type="project" value="TreeGrafter"/>
</dbReference>